<reference evidence="1 2" key="1">
    <citation type="submission" date="2018-04" db="EMBL/GenBank/DDBJ databases">
        <title>Genome sequencing reveals highly heavy metal resistance and biotechnology application of the novel Enterobacter cloacae amazonensis isolated from wastewater river in Manaus - Amazonas.</title>
        <authorList>
            <person name="Astolfi M.C.T."/>
            <person name="Carvalho E.B.D.S."/>
            <person name="Lacerda L.B."/>
            <person name="Pinto M.V."/>
            <person name="Nogueira V.B."/>
            <person name="Barros A.M."/>
            <person name="Astolfi-Filho S."/>
        </authorList>
    </citation>
    <scope>NUCLEOTIDE SEQUENCE [LARGE SCALE GENOMIC DNA]</scope>
    <source>
        <strain evidence="2">amazonensis</strain>
    </source>
</reference>
<comment type="caution">
    <text evidence="1">The sequence shown here is derived from an EMBL/GenBank/DDBJ whole genome shotgun (WGS) entry which is preliminary data.</text>
</comment>
<dbReference type="SUPFAM" id="SSF53448">
    <property type="entry name" value="Nucleotide-diphospho-sugar transferases"/>
    <property type="match status" value="1"/>
</dbReference>
<name>A0A2T4XWB4_ENTCL</name>
<dbReference type="InterPro" id="IPR029044">
    <property type="entry name" value="Nucleotide-diphossugar_trans"/>
</dbReference>
<dbReference type="Proteomes" id="UP000241614">
    <property type="component" value="Unassembled WGS sequence"/>
</dbReference>
<dbReference type="Gene3D" id="3.90.550.10">
    <property type="entry name" value="Spore Coat Polysaccharide Biosynthesis Protein SpsA, Chain A"/>
    <property type="match status" value="1"/>
</dbReference>
<evidence type="ECO:0000313" key="2">
    <source>
        <dbReference type="Proteomes" id="UP000241614"/>
    </source>
</evidence>
<organism evidence="1 2">
    <name type="scientific">Enterobacter cloacae</name>
    <dbReference type="NCBI Taxonomy" id="550"/>
    <lineage>
        <taxon>Bacteria</taxon>
        <taxon>Pseudomonadati</taxon>
        <taxon>Pseudomonadota</taxon>
        <taxon>Gammaproteobacteria</taxon>
        <taxon>Enterobacterales</taxon>
        <taxon>Enterobacteriaceae</taxon>
        <taxon>Enterobacter</taxon>
        <taxon>Enterobacter cloacae complex</taxon>
    </lineage>
</organism>
<dbReference type="AlphaFoldDB" id="A0A2T4XWB4"/>
<dbReference type="OrthoDB" id="5180856at2"/>
<protein>
    <recommendedName>
        <fullName evidence="3">Glycosyltransferase 2-like domain-containing protein</fullName>
    </recommendedName>
</protein>
<accession>A0A2T4XWB4</accession>
<evidence type="ECO:0000313" key="1">
    <source>
        <dbReference type="EMBL" id="PTM34220.1"/>
    </source>
</evidence>
<dbReference type="EMBL" id="PZPP01000015">
    <property type="protein sequence ID" value="PTM34220.1"/>
    <property type="molecule type" value="Genomic_DNA"/>
</dbReference>
<dbReference type="RefSeq" id="WP_028018523.1">
    <property type="nucleotide sequence ID" value="NZ_JAWDAX010000034.1"/>
</dbReference>
<proteinExistence type="predicted"/>
<evidence type="ECO:0008006" key="3">
    <source>
        <dbReference type="Google" id="ProtNLM"/>
    </source>
</evidence>
<sequence>MNKYAPIAVYTYNRFEHFRQTITALEKNIIAKESTIYIVSDAAASEKDEENVKKIREFSKKIKGFLSVELVFRQGNLGPAKSIFGAEREIIDLHGKIISMEDDNLTSSNFLSFMNSGLEYFKDEPSVYSICGYCPPVDLTPNLNSDIWFYPWNISWGYATWKHKYDLLNPLINNYEQLKENGILKKINRMGGLYITDSLKRDYKKQAHFPDAVLCSNMTRLDMVSVLPMKSKVLNIGNDGSGTSRGVNTDKYNVELDDGGKLEFSFECNKIISMSNTKKIAKFYNGKKITQIARYLGIYQHLLQLKQFYK</sequence>
<gene>
    <name evidence="1" type="ORF">DA103_16795</name>
</gene>